<evidence type="ECO:0000256" key="5">
    <source>
        <dbReference type="ARBA" id="ARBA00022819"/>
    </source>
</evidence>
<dbReference type="PRINTS" id="PR00682">
    <property type="entry name" value="IPNSYNTHASE"/>
</dbReference>
<dbReference type="PANTHER" id="PTHR47991">
    <property type="entry name" value="OXOGLUTARATE/IRON-DEPENDENT DIOXYGENASE"/>
    <property type="match status" value="1"/>
</dbReference>
<dbReference type="InterPro" id="IPR005123">
    <property type="entry name" value="Oxoglu/Fe-dep_dioxygenase_dom"/>
</dbReference>
<evidence type="ECO:0000313" key="13">
    <source>
        <dbReference type="Proteomes" id="UP001140949"/>
    </source>
</evidence>
<evidence type="ECO:0000313" key="12">
    <source>
        <dbReference type="EMBL" id="KAJ6819410.1"/>
    </source>
</evidence>
<name>A0AAX6FSS9_IRIPA</name>
<evidence type="ECO:0000256" key="9">
    <source>
        <dbReference type="ARBA" id="ARBA00052139"/>
    </source>
</evidence>
<evidence type="ECO:0000256" key="7">
    <source>
        <dbReference type="ARBA" id="ARBA00023002"/>
    </source>
</evidence>
<evidence type="ECO:0000256" key="3">
    <source>
        <dbReference type="ARBA" id="ARBA00008056"/>
    </source>
</evidence>
<dbReference type="Pfam" id="PF03171">
    <property type="entry name" value="2OG-FeII_Oxy"/>
    <property type="match status" value="1"/>
</dbReference>
<dbReference type="GO" id="GO:1900150">
    <property type="term" value="P:regulation of defense response to fungus"/>
    <property type="evidence" value="ECO:0007669"/>
    <property type="project" value="UniProtKB-ARBA"/>
</dbReference>
<dbReference type="Proteomes" id="UP001140949">
    <property type="component" value="Unassembled WGS sequence"/>
</dbReference>
<evidence type="ECO:0000256" key="4">
    <source>
        <dbReference type="ARBA" id="ARBA00022723"/>
    </source>
</evidence>
<evidence type="ECO:0000256" key="1">
    <source>
        <dbReference type="ARBA" id="ARBA00001954"/>
    </source>
</evidence>
<evidence type="ECO:0000259" key="11">
    <source>
        <dbReference type="PROSITE" id="PS51471"/>
    </source>
</evidence>
<keyword evidence="12" id="KW-0223">Dioxygenase</keyword>
<evidence type="ECO:0000256" key="6">
    <source>
        <dbReference type="ARBA" id="ARBA00022821"/>
    </source>
</evidence>
<comment type="cofactor">
    <cofactor evidence="1">
        <name>Fe(2+)</name>
        <dbReference type="ChEBI" id="CHEBI:29033"/>
    </cofactor>
</comment>
<keyword evidence="4 10" id="KW-0479">Metal-binding</keyword>
<dbReference type="GO" id="GO:0120091">
    <property type="term" value="F:jasmonic acid hydrolase"/>
    <property type="evidence" value="ECO:0007669"/>
    <property type="project" value="UniProtKB-ARBA"/>
</dbReference>
<keyword evidence="8 10" id="KW-0408">Iron</keyword>
<reference evidence="12" key="2">
    <citation type="submission" date="2023-04" db="EMBL/GenBank/DDBJ databases">
        <authorList>
            <person name="Bruccoleri R.E."/>
            <person name="Oakeley E.J."/>
            <person name="Faust A.-M."/>
            <person name="Dessus-Babus S."/>
            <person name="Altorfer M."/>
            <person name="Burckhardt D."/>
            <person name="Oertli M."/>
            <person name="Naumann U."/>
            <person name="Petersen F."/>
            <person name="Wong J."/>
        </authorList>
    </citation>
    <scope>NUCLEOTIDE SEQUENCE</scope>
    <source>
        <strain evidence="12">GSM-AAB239-AS_SAM_17_03QT</strain>
        <tissue evidence="12">Leaf</tissue>
    </source>
</reference>
<dbReference type="Gene3D" id="2.60.120.330">
    <property type="entry name" value="B-lactam Antibiotic, Isopenicillin N Synthase, Chain"/>
    <property type="match status" value="1"/>
</dbReference>
<evidence type="ECO:0000256" key="2">
    <source>
        <dbReference type="ARBA" id="ARBA00001961"/>
    </source>
</evidence>
<keyword evidence="7 10" id="KW-0560">Oxidoreductase</keyword>
<comment type="caution">
    <text evidence="12">The sequence shown here is derived from an EMBL/GenBank/DDBJ whole genome shotgun (WGS) entry which is preliminary data.</text>
</comment>
<comment type="catalytic activity">
    <reaction evidence="9">
        <text>jasmonate + 2-oxoglutarate + O2 = (1R,2R)-12-hydroxyjasmonate + succinate + CO2</text>
        <dbReference type="Rhea" id="RHEA:67144"/>
        <dbReference type="ChEBI" id="CHEBI:15379"/>
        <dbReference type="ChEBI" id="CHEBI:16526"/>
        <dbReference type="ChEBI" id="CHEBI:16810"/>
        <dbReference type="ChEBI" id="CHEBI:30031"/>
        <dbReference type="ChEBI" id="CHEBI:58431"/>
        <dbReference type="ChEBI" id="CHEBI:132022"/>
    </reaction>
    <physiologicalReaction direction="left-to-right" evidence="9">
        <dbReference type="Rhea" id="RHEA:67145"/>
    </physiologicalReaction>
</comment>
<evidence type="ECO:0000256" key="10">
    <source>
        <dbReference type="RuleBase" id="RU003682"/>
    </source>
</evidence>
<keyword evidence="13" id="KW-1185">Reference proteome</keyword>
<dbReference type="GO" id="GO:0006952">
    <property type="term" value="P:defense response"/>
    <property type="evidence" value="ECO:0007669"/>
    <property type="project" value="UniProtKB-KW"/>
</dbReference>
<dbReference type="PROSITE" id="PS51471">
    <property type="entry name" value="FE2OG_OXY"/>
    <property type="match status" value="1"/>
</dbReference>
<dbReference type="GO" id="GO:0046872">
    <property type="term" value="F:metal ion binding"/>
    <property type="evidence" value="ECO:0007669"/>
    <property type="project" value="UniProtKB-KW"/>
</dbReference>
<dbReference type="SUPFAM" id="SSF51197">
    <property type="entry name" value="Clavaminate synthase-like"/>
    <property type="match status" value="1"/>
</dbReference>
<feature type="domain" description="Fe2OG dioxygenase" evidence="11">
    <location>
        <begin position="206"/>
        <end position="307"/>
    </location>
</feature>
<reference evidence="12" key="1">
    <citation type="journal article" date="2023" name="GigaByte">
        <title>Genome assembly of the bearded iris, Iris pallida Lam.</title>
        <authorList>
            <person name="Bruccoleri R.E."/>
            <person name="Oakeley E.J."/>
            <person name="Faust A.M.E."/>
            <person name="Altorfer M."/>
            <person name="Dessus-Babus S."/>
            <person name="Burckhardt D."/>
            <person name="Oertli M."/>
            <person name="Naumann U."/>
            <person name="Petersen F."/>
            <person name="Wong J."/>
        </authorList>
    </citation>
    <scope>NUCLEOTIDE SEQUENCE</scope>
    <source>
        <strain evidence="12">GSM-AAB239-AS_SAM_17_03QT</strain>
    </source>
</reference>
<dbReference type="GO" id="GO:2000022">
    <property type="term" value="P:regulation of jasmonic acid mediated signaling pathway"/>
    <property type="evidence" value="ECO:0007669"/>
    <property type="project" value="UniProtKB-ARBA"/>
</dbReference>
<dbReference type="EMBL" id="JANAVB010026199">
    <property type="protein sequence ID" value="KAJ6819410.1"/>
    <property type="molecule type" value="Genomic_DNA"/>
</dbReference>
<sequence length="357" mass="40405">MDCLQEWPEPVVRVQSLSDSGAAVIPDRYIKPPSERPYVVDDVGGKLDITLADNLINIPVVDLNCEETVHAVSEACRSWGFFQAVNHKVSPELMRRAREDWREFFHLPMEEKQLYANSPKTYEGYGSRLGIQKGAILDWGDYYFLHLVPLCLKNHGKWPASPPTLRETVDEYSHELLRLCHRVIKVLSMGLGLDEECLLRAFGGDDSGACMRVNFYPKCPQPSLTLGLSSHSDPGGITVLLPDDRVKGLQVRYQDAWSTVEPLPDAFIINIGDQVQILSNATYKSVEHRVMVNSHMERLSIAFFYNPKSDLPLAPVSELVTLEKPALYQAMTFDQYRLYIRQRGPKGKSQVESLKNI</sequence>
<dbReference type="GO" id="GO:0051213">
    <property type="term" value="F:dioxygenase activity"/>
    <property type="evidence" value="ECO:0007669"/>
    <property type="project" value="UniProtKB-KW"/>
</dbReference>
<proteinExistence type="inferred from homology"/>
<dbReference type="GO" id="GO:1900366">
    <property type="term" value="P:negative regulation of defense response to insect"/>
    <property type="evidence" value="ECO:0007669"/>
    <property type="project" value="UniProtKB-ARBA"/>
</dbReference>
<dbReference type="Pfam" id="PF14226">
    <property type="entry name" value="DIOX_N"/>
    <property type="match status" value="1"/>
</dbReference>
<dbReference type="InterPro" id="IPR027443">
    <property type="entry name" value="IPNS-like_sf"/>
</dbReference>
<dbReference type="InterPro" id="IPR026992">
    <property type="entry name" value="DIOX_N"/>
</dbReference>
<keyword evidence="5" id="KW-1184">Jasmonic acid signaling pathway</keyword>
<keyword evidence="6" id="KW-0611">Plant defense</keyword>
<organism evidence="12 13">
    <name type="scientific">Iris pallida</name>
    <name type="common">Sweet iris</name>
    <dbReference type="NCBI Taxonomy" id="29817"/>
    <lineage>
        <taxon>Eukaryota</taxon>
        <taxon>Viridiplantae</taxon>
        <taxon>Streptophyta</taxon>
        <taxon>Embryophyta</taxon>
        <taxon>Tracheophyta</taxon>
        <taxon>Spermatophyta</taxon>
        <taxon>Magnoliopsida</taxon>
        <taxon>Liliopsida</taxon>
        <taxon>Asparagales</taxon>
        <taxon>Iridaceae</taxon>
        <taxon>Iridoideae</taxon>
        <taxon>Irideae</taxon>
        <taxon>Iris</taxon>
    </lineage>
</organism>
<dbReference type="InterPro" id="IPR044861">
    <property type="entry name" value="IPNS-like_FE2OG_OXY"/>
</dbReference>
<comment type="similarity">
    <text evidence="3 10">Belongs to the iron/ascorbate-dependent oxidoreductase family.</text>
</comment>
<comment type="cofactor">
    <cofactor evidence="2">
        <name>L-ascorbate</name>
        <dbReference type="ChEBI" id="CHEBI:38290"/>
    </cofactor>
</comment>
<evidence type="ECO:0000256" key="8">
    <source>
        <dbReference type="ARBA" id="ARBA00023004"/>
    </source>
</evidence>
<gene>
    <name evidence="12" type="ORF">M6B38_402010</name>
</gene>
<dbReference type="FunFam" id="2.60.120.330:FF:000008">
    <property type="entry name" value="Jasmonate-regulated gene 21"/>
    <property type="match status" value="1"/>
</dbReference>
<dbReference type="InterPro" id="IPR050295">
    <property type="entry name" value="Plant_2OG-oxidoreductases"/>
</dbReference>
<dbReference type="AlphaFoldDB" id="A0AAX6FSS9"/>
<protein>
    <submittedName>
        <fullName evidence="12">2-oxoglutarate-dependent dioxygenase ANS</fullName>
    </submittedName>
</protein>
<accession>A0AAX6FSS9</accession>